<keyword evidence="3" id="KW-1185">Reference proteome</keyword>
<dbReference type="InterPro" id="IPR036724">
    <property type="entry name" value="Cobalamin-bd_sf"/>
</dbReference>
<dbReference type="Proteomes" id="UP000663722">
    <property type="component" value="Chromosome"/>
</dbReference>
<dbReference type="GO" id="GO:0046872">
    <property type="term" value="F:metal ion binding"/>
    <property type="evidence" value="ECO:0007669"/>
    <property type="project" value="InterPro"/>
</dbReference>
<dbReference type="CDD" id="cd02065">
    <property type="entry name" value="B12-binding_like"/>
    <property type="match status" value="1"/>
</dbReference>
<protein>
    <submittedName>
        <fullName evidence="2">Cobalamin-binding domain-containing protein</fullName>
    </submittedName>
</protein>
<sequence length="180" mass="19883">MDPTCTLFRTKLTDTIREWKDKGIPSRSEFEARAGELLEWKADRGITGLWKNPLLMLTATLDDGMGMGLKVIHRYAEVAGLRVVPLGLLQTPENIVSECQKHRPDFLGLTVLQLDTDTLVAEISAQLPQKTRIIAGGPVFRYDPDFAERTGIHVVAKNAISFLEFLLGTDSAGVSASFIQ</sequence>
<evidence type="ECO:0000259" key="1">
    <source>
        <dbReference type="PROSITE" id="PS51332"/>
    </source>
</evidence>
<dbReference type="EMBL" id="CP061800">
    <property type="protein sequence ID" value="QTA93378.1"/>
    <property type="molecule type" value="Genomic_DNA"/>
</dbReference>
<proteinExistence type="predicted"/>
<dbReference type="RefSeq" id="WP_207680347.1">
    <property type="nucleotide sequence ID" value="NZ_CP061800.1"/>
</dbReference>
<dbReference type="Pfam" id="PF02310">
    <property type="entry name" value="B12-binding"/>
    <property type="match status" value="1"/>
</dbReference>
<evidence type="ECO:0000313" key="3">
    <source>
        <dbReference type="Proteomes" id="UP000663722"/>
    </source>
</evidence>
<dbReference type="KEGG" id="dmm:dnm_094790"/>
<dbReference type="Gene3D" id="3.40.50.280">
    <property type="entry name" value="Cobalamin-binding domain"/>
    <property type="match status" value="1"/>
</dbReference>
<organism evidence="2 3">
    <name type="scientific">Desulfonema magnum</name>
    <dbReference type="NCBI Taxonomy" id="45655"/>
    <lineage>
        <taxon>Bacteria</taxon>
        <taxon>Pseudomonadati</taxon>
        <taxon>Thermodesulfobacteriota</taxon>
        <taxon>Desulfobacteria</taxon>
        <taxon>Desulfobacterales</taxon>
        <taxon>Desulfococcaceae</taxon>
        <taxon>Desulfonema</taxon>
    </lineage>
</organism>
<accession>A0A975BXY8</accession>
<name>A0A975BXY8_9BACT</name>
<evidence type="ECO:0000313" key="2">
    <source>
        <dbReference type="EMBL" id="QTA93378.1"/>
    </source>
</evidence>
<dbReference type="AlphaFoldDB" id="A0A975BXY8"/>
<dbReference type="GO" id="GO:0031419">
    <property type="term" value="F:cobalamin binding"/>
    <property type="evidence" value="ECO:0007669"/>
    <property type="project" value="InterPro"/>
</dbReference>
<feature type="domain" description="B12-binding" evidence="1">
    <location>
        <begin position="52"/>
        <end position="177"/>
    </location>
</feature>
<dbReference type="InterPro" id="IPR006158">
    <property type="entry name" value="Cobalamin-bd"/>
</dbReference>
<reference evidence="2" key="1">
    <citation type="journal article" date="2021" name="Microb. Physiol.">
        <title>Proteogenomic Insights into the Physiology of Marine, Sulfate-Reducing, Filamentous Desulfonema limicola and Desulfonema magnum.</title>
        <authorList>
            <person name="Schnaars V."/>
            <person name="Wohlbrand L."/>
            <person name="Scheve S."/>
            <person name="Hinrichs C."/>
            <person name="Reinhardt R."/>
            <person name="Rabus R."/>
        </authorList>
    </citation>
    <scope>NUCLEOTIDE SEQUENCE</scope>
    <source>
        <strain evidence="2">4be13</strain>
    </source>
</reference>
<dbReference type="PROSITE" id="PS51332">
    <property type="entry name" value="B12_BINDING"/>
    <property type="match status" value="1"/>
</dbReference>
<dbReference type="SUPFAM" id="SSF52242">
    <property type="entry name" value="Cobalamin (vitamin B12)-binding domain"/>
    <property type="match status" value="1"/>
</dbReference>
<gene>
    <name evidence="2" type="ORF">dnm_094790</name>
</gene>